<evidence type="ECO:0000313" key="9">
    <source>
        <dbReference type="Proteomes" id="UP001174908"/>
    </source>
</evidence>
<proteinExistence type="predicted"/>
<gene>
    <name evidence="8" type="ORF">QTH91_22690</name>
</gene>
<comment type="caution">
    <text evidence="8">The sequence shown here is derived from an EMBL/GenBank/DDBJ whole genome shotgun (WGS) entry which is preliminary data.</text>
</comment>
<keyword evidence="4 6" id="KW-1133">Transmembrane helix</keyword>
<keyword evidence="9" id="KW-1185">Reference proteome</keyword>
<evidence type="ECO:0000313" key="8">
    <source>
        <dbReference type="EMBL" id="MDM0047317.1"/>
    </source>
</evidence>
<evidence type="ECO:0000259" key="7">
    <source>
        <dbReference type="Pfam" id="PF12698"/>
    </source>
</evidence>
<dbReference type="InterPro" id="IPR013525">
    <property type="entry name" value="ABC2_TM"/>
</dbReference>
<evidence type="ECO:0000256" key="6">
    <source>
        <dbReference type="SAM" id="Phobius"/>
    </source>
</evidence>
<evidence type="ECO:0000256" key="5">
    <source>
        <dbReference type="ARBA" id="ARBA00023136"/>
    </source>
</evidence>
<feature type="transmembrane region" description="Helical" evidence="6">
    <location>
        <begin position="271"/>
        <end position="296"/>
    </location>
</feature>
<dbReference type="Proteomes" id="UP001174908">
    <property type="component" value="Unassembled WGS sequence"/>
</dbReference>
<name>A0ABT7NHD0_9BURK</name>
<dbReference type="Gene3D" id="3.40.1710.10">
    <property type="entry name" value="abc type-2 transporter like domain"/>
    <property type="match status" value="1"/>
</dbReference>
<organism evidence="8 9">
    <name type="scientific">Variovorax dokdonensis</name>
    <dbReference type="NCBI Taxonomy" id="344883"/>
    <lineage>
        <taxon>Bacteria</taxon>
        <taxon>Pseudomonadati</taxon>
        <taxon>Pseudomonadota</taxon>
        <taxon>Betaproteobacteria</taxon>
        <taxon>Burkholderiales</taxon>
        <taxon>Comamonadaceae</taxon>
        <taxon>Variovorax</taxon>
    </lineage>
</organism>
<dbReference type="PANTHER" id="PTHR30294:SF47">
    <property type="entry name" value="INNER MEMBRANE TRANSPORT PERMEASE YHHJ"/>
    <property type="match status" value="1"/>
</dbReference>
<feature type="transmembrane region" description="Helical" evidence="6">
    <location>
        <begin position="32"/>
        <end position="51"/>
    </location>
</feature>
<keyword evidence="2" id="KW-1003">Cell membrane</keyword>
<sequence>MSGVGPRPRTRNAFVVALGREIAWLARSPWDLALLTIAPLLTLVVLGAMFIQGSARDLPIAVVDADHSPISRQLVRNLRASAQVQVVAEPDQLEQAWTMARQTKVWAVVLIPEGLQRDVLAGRQGQISLYQNASFYSVGALAGRGVDAAVSALQQQVLPELARAHNVPAALRVQVPRIQATMLFNPQLSYEWFLEALLQPGILHVLLSCAVAVAMGRAMKADGQAAGRGFGANTLALAGMLAPYVVAFTAWQMAGTAWLCGWRGWGVHGSLAMLLAGQVALYACYAAIAAVVALLLRDTYTTLSAVALYGGPAMTFSDATLPVLGAPVFTQVWSQVLPFSHYVRLQMEQMFMGAPAADSLPSLGVLVGVALGMFVLAAGLLCRRPVGATGPAPSSAGEPS</sequence>
<accession>A0ABT7NHD0</accession>
<reference evidence="8" key="1">
    <citation type="submission" date="2023-06" db="EMBL/GenBank/DDBJ databases">
        <authorList>
            <person name="Jiang Y."/>
            <person name="Liu Q."/>
        </authorList>
    </citation>
    <scope>NUCLEOTIDE SEQUENCE</scope>
    <source>
        <strain evidence="8">CGMCC 1.12089</strain>
    </source>
</reference>
<keyword evidence="5 6" id="KW-0472">Membrane</keyword>
<evidence type="ECO:0000256" key="1">
    <source>
        <dbReference type="ARBA" id="ARBA00004651"/>
    </source>
</evidence>
<feature type="domain" description="ABC-2 type transporter transmembrane" evidence="7">
    <location>
        <begin position="32"/>
        <end position="378"/>
    </location>
</feature>
<dbReference type="InterPro" id="IPR051449">
    <property type="entry name" value="ABC-2_transporter_component"/>
</dbReference>
<evidence type="ECO:0000256" key="3">
    <source>
        <dbReference type="ARBA" id="ARBA00022692"/>
    </source>
</evidence>
<dbReference type="RefSeq" id="WP_286662441.1">
    <property type="nucleotide sequence ID" value="NZ_JASZYV010000007.1"/>
</dbReference>
<evidence type="ECO:0000256" key="2">
    <source>
        <dbReference type="ARBA" id="ARBA00022475"/>
    </source>
</evidence>
<protein>
    <submittedName>
        <fullName evidence="8">ABC transporter permease</fullName>
    </submittedName>
</protein>
<comment type="subcellular location">
    <subcellularLocation>
        <location evidence="1">Cell membrane</location>
        <topology evidence="1">Multi-pass membrane protein</topology>
    </subcellularLocation>
</comment>
<dbReference type="EMBL" id="JASZYV010000007">
    <property type="protein sequence ID" value="MDM0047317.1"/>
    <property type="molecule type" value="Genomic_DNA"/>
</dbReference>
<feature type="transmembrane region" description="Helical" evidence="6">
    <location>
        <begin position="192"/>
        <end position="215"/>
    </location>
</feature>
<keyword evidence="3 6" id="KW-0812">Transmembrane</keyword>
<dbReference type="PANTHER" id="PTHR30294">
    <property type="entry name" value="MEMBRANE COMPONENT OF ABC TRANSPORTER YHHJ-RELATED"/>
    <property type="match status" value="1"/>
</dbReference>
<feature type="transmembrane region" description="Helical" evidence="6">
    <location>
        <begin position="360"/>
        <end position="382"/>
    </location>
</feature>
<evidence type="ECO:0000256" key="4">
    <source>
        <dbReference type="ARBA" id="ARBA00022989"/>
    </source>
</evidence>
<feature type="transmembrane region" description="Helical" evidence="6">
    <location>
        <begin position="235"/>
        <end position="259"/>
    </location>
</feature>
<dbReference type="Pfam" id="PF12698">
    <property type="entry name" value="ABC2_membrane_3"/>
    <property type="match status" value="1"/>
</dbReference>